<keyword evidence="3" id="KW-1185">Reference proteome</keyword>
<gene>
    <name evidence="2" type="ORF">SAMN04487995_5057</name>
</gene>
<keyword evidence="1" id="KW-0812">Transmembrane</keyword>
<dbReference type="STRING" id="408657.SAMN04487995_5057"/>
<protein>
    <submittedName>
        <fullName evidence="2">Uncharacterized protein</fullName>
    </submittedName>
</protein>
<keyword evidence="1" id="KW-0472">Membrane</keyword>
<accession>A0A1H6ZA91</accession>
<proteinExistence type="predicted"/>
<dbReference type="EMBL" id="FNXY01000008">
    <property type="protein sequence ID" value="SEJ50349.1"/>
    <property type="molecule type" value="Genomic_DNA"/>
</dbReference>
<keyword evidence="1" id="KW-1133">Transmembrane helix</keyword>
<evidence type="ECO:0000256" key="1">
    <source>
        <dbReference type="SAM" id="Phobius"/>
    </source>
</evidence>
<feature type="transmembrane region" description="Helical" evidence="1">
    <location>
        <begin position="33"/>
        <end position="53"/>
    </location>
</feature>
<name>A0A1H6ZA91_9BACT</name>
<sequence>MKLKNKIIVLLIGALLILAGLNLILDSAATKNLGTILALTGVSVDIVILLLFIKQEKWLSKI</sequence>
<organism evidence="2 3">
    <name type="scientific">Dyadobacter koreensis</name>
    <dbReference type="NCBI Taxonomy" id="408657"/>
    <lineage>
        <taxon>Bacteria</taxon>
        <taxon>Pseudomonadati</taxon>
        <taxon>Bacteroidota</taxon>
        <taxon>Cytophagia</taxon>
        <taxon>Cytophagales</taxon>
        <taxon>Spirosomataceae</taxon>
        <taxon>Dyadobacter</taxon>
    </lineage>
</organism>
<evidence type="ECO:0000313" key="3">
    <source>
        <dbReference type="Proteomes" id="UP000199532"/>
    </source>
</evidence>
<dbReference type="RefSeq" id="WP_090339683.1">
    <property type="nucleotide sequence ID" value="NZ_FNXY01000008.1"/>
</dbReference>
<reference evidence="2 3" key="1">
    <citation type="submission" date="2016-10" db="EMBL/GenBank/DDBJ databases">
        <authorList>
            <person name="de Groot N.N."/>
        </authorList>
    </citation>
    <scope>NUCLEOTIDE SEQUENCE [LARGE SCALE GENOMIC DNA]</scope>
    <source>
        <strain evidence="2 3">DSM 19938</strain>
    </source>
</reference>
<dbReference type="Proteomes" id="UP000199532">
    <property type="component" value="Unassembled WGS sequence"/>
</dbReference>
<dbReference type="AlphaFoldDB" id="A0A1H6ZA91"/>
<evidence type="ECO:0000313" key="2">
    <source>
        <dbReference type="EMBL" id="SEJ50349.1"/>
    </source>
</evidence>